<evidence type="ECO:0000313" key="11">
    <source>
        <dbReference type="EnsemblMetazoa" id="AATE013544-PA.1"/>
    </source>
</evidence>
<reference evidence="11" key="1">
    <citation type="submission" date="2022-08" db="UniProtKB">
        <authorList>
            <consortium name="EnsemblMetazoa"/>
        </authorList>
    </citation>
    <scope>IDENTIFICATION</scope>
    <source>
        <strain evidence="11">EBRO</strain>
    </source>
</reference>
<dbReference type="STRING" id="41427.A0A182J8T3"/>
<feature type="region of interest" description="Disordered" evidence="8">
    <location>
        <begin position="943"/>
        <end position="973"/>
    </location>
</feature>
<evidence type="ECO:0000259" key="9">
    <source>
        <dbReference type="SMART" id="SM01367"/>
    </source>
</evidence>
<dbReference type="SUPFAM" id="SSF47954">
    <property type="entry name" value="Cyclin-like"/>
    <property type="match status" value="2"/>
</dbReference>
<organism evidence="11">
    <name type="scientific">Anopheles atroparvus</name>
    <name type="common">European mosquito</name>
    <dbReference type="NCBI Taxonomy" id="41427"/>
    <lineage>
        <taxon>Eukaryota</taxon>
        <taxon>Metazoa</taxon>
        <taxon>Ecdysozoa</taxon>
        <taxon>Arthropoda</taxon>
        <taxon>Hexapoda</taxon>
        <taxon>Insecta</taxon>
        <taxon>Pterygota</taxon>
        <taxon>Neoptera</taxon>
        <taxon>Endopterygota</taxon>
        <taxon>Diptera</taxon>
        <taxon>Nematocera</taxon>
        <taxon>Culicoidea</taxon>
        <taxon>Culicidae</taxon>
        <taxon>Anophelinae</taxon>
        <taxon>Anopheles</taxon>
    </lineage>
</organism>
<evidence type="ECO:0000256" key="6">
    <source>
        <dbReference type="ARBA" id="ARBA00023242"/>
    </source>
</evidence>
<accession>A0A182J8T3</accession>
<dbReference type="AlphaFoldDB" id="A0A182J8T3"/>
<dbReference type="GO" id="GO:0030154">
    <property type="term" value="P:cell differentiation"/>
    <property type="evidence" value="ECO:0007669"/>
    <property type="project" value="TreeGrafter"/>
</dbReference>
<feature type="domain" description="Retinoblastoma-associated protein N-terminal" evidence="9">
    <location>
        <begin position="139"/>
        <end position="283"/>
    </location>
</feature>
<evidence type="ECO:0000256" key="5">
    <source>
        <dbReference type="ARBA" id="ARBA00023163"/>
    </source>
</evidence>
<dbReference type="VEuPathDB" id="VectorBase:AATE013544"/>
<evidence type="ECO:0000256" key="4">
    <source>
        <dbReference type="ARBA" id="ARBA00023015"/>
    </source>
</evidence>
<sequence>LRRRHSLFRATFFETFTKGKGSQRASTQSARSQIPSNGHTHDHEDREKRTLPSEFRHFDECTLHAVEKTRLKMTSAEDSSANPLIALRAAHREICRALNIDDDAEKRSWHSYEATRGQYELTGEPTHWMCCALYVACLQELPAVGRSDHYIQGNGVNITNLLRQCNIRIQEFFSKMGDWCAVTSLPARLRQSFESLRHEFDVSFIAYSGFNKDFPRMFNEANITPDEPKRNKKAKPSPCSYNRLRELAWVLFLCVKEQHQEQRRDLTTAANLSVCVIDLIFRNVVAEGRMDLINPSVLQQPTGSNGSADHEGDAIAASREVNVMAILCNGCSITRESVEETYRTIFLPTLGAMFDGGELRGTRGDEPTSSSGAPPGGAQFLGLVSVANFEENLKGLNRRYESRILRCGMLDERIALSTTGGPQRWGNNGAGYPRTPLSVKSRGPSSRAVPGASDPGTAGGFQLRGTLTHLMKNIQGQEPGKPRDSFLNLMKNCPTSPLQSVMDLLDRQRERFVKKLTEMGWNPGTVQARFDNIEALYYLLMENIIPWEIRKRPSLAVSKVIYDMCTRSETFNSAVCVCAAEIIFFLREEQNNFPWILEVFDMQPFDFLLIIEVTVSSNSDIFTPDIVKHLRTIEEQSVDSLCWKSSSVLWIRMEKEAYEIPSNKDIEQGPAIAGVTPLKSDSIKNTPNGSTRDGLSAGIAGTAAGPSTTPARQISATGRPVPHPDSAKKKLFADPPSTTPSKIAAQQPAPSVASSSSSPSSSSSSAGPSSSSSSSSSSVAAAAAAAAGSVRMSPSSSKAATPEMANAPGNGINGNRDSSLISSFSSPQRGNSGQSSTSLSLFFRKMYHVAYDRLINLCHNLGLESEIADPSLIWTIFEFTITKCSRELMRDRHLDQLLMCAIFVTTRIKKLPKTFKEIMHCYHSQPQATSAIYRSVFIRRDNSPPVEQPASSSSSSAANGNASGDGQPNGRYPVTEMAATSVQYDREVYGDIIKFYNEIYVMIVHPFASRFWNADMSQESLFLSPTPKSQLRNIQRSPRQISENINLYVSTTDKTTGSGLLDSPNVRTYTFPASPGQSPMLLDRTTSTLSRKKAETCRSLIEPCAFDQSPASKVRRLDKIHQERRYPDKLKKEEEENGS</sequence>
<dbReference type="PANTHER" id="PTHR13742">
    <property type="entry name" value="RETINOBLASTOMA-ASSOCIATED PROTEIN RB -RELATED"/>
    <property type="match status" value="1"/>
</dbReference>
<protein>
    <submittedName>
        <fullName evidence="11">Uncharacterized protein</fullName>
    </submittedName>
</protein>
<dbReference type="Pfam" id="PF11934">
    <property type="entry name" value="DUF3452"/>
    <property type="match status" value="1"/>
</dbReference>
<dbReference type="Gene3D" id="1.10.472.140">
    <property type="match status" value="1"/>
</dbReference>
<feature type="compositionally biased region" description="Low complexity" evidence="8">
    <location>
        <begin position="744"/>
        <end position="776"/>
    </location>
</feature>
<feature type="compositionally biased region" description="Polar residues" evidence="8">
    <location>
        <begin position="813"/>
        <end position="835"/>
    </location>
</feature>
<feature type="compositionally biased region" description="Low complexity" evidence="8">
    <location>
        <begin position="22"/>
        <end position="33"/>
    </location>
</feature>
<dbReference type="PANTHER" id="PTHR13742:SF17">
    <property type="entry name" value="RE32990P-RELATED"/>
    <property type="match status" value="1"/>
</dbReference>
<dbReference type="GO" id="GO:0000785">
    <property type="term" value="C:chromatin"/>
    <property type="evidence" value="ECO:0007669"/>
    <property type="project" value="TreeGrafter"/>
</dbReference>
<dbReference type="InterPro" id="IPR028309">
    <property type="entry name" value="RB_fam"/>
</dbReference>
<comment type="subcellular location">
    <subcellularLocation>
        <location evidence="1">Nucleus</location>
    </subcellularLocation>
</comment>
<keyword evidence="6" id="KW-0539">Nucleus</keyword>
<evidence type="ECO:0000256" key="3">
    <source>
        <dbReference type="ARBA" id="ARBA00022491"/>
    </source>
</evidence>
<dbReference type="GO" id="GO:0000977">
    <property type="term" value="F:RNA polymerase II transcription regulatory region sequence-specific DNA binding"/>
    <property type="evidence" value="ECO:0007669"/>
    <property type="project" value="TreeGrafter"/>
</dbReference>
<keyword evidence="3" id="KW-0678">Repressor</keyword>
<proteinExistence type="inferred from homology"/>
<evidence type="ECO:0000259" key="10">
    <source>
        <dbReference type="SMART" id="SM01368"/>
    </source>
</evidence>
<keyword evidence="5" id="KW-0804">Transcription</keyword>
<dbReference type="SMART" id="SM01367">
    <property type="entry name" value="DUF3452"/>
    <property type="match status" value="1"/>
</dbReference>
<comment type="similarity">
    <text evidence="2">Belongs to the retinoblastoma protein (RB) family.</text>
</comment>
<evidence type="ECO:0000256" key="2">
    <source>
        <dbReference type="ARBA" id="ARBA00009475"/>
    </source>
</evidence>
<feature type="region of interest" description="Disordered" evidence="8">
    <location>
        <begin position="19"/>
        <end position="51"/>
    </location>
</feature>
<feature type="compositionally biased region" description="Basic and acidic residues" evidence="8">
    <location>
        <begin position="1115"/>
        <end position="1139"/>
    </location>
</feature>
<dbReference type="InterPro" id="IPR024599">
    <property type="entry name" value="RB_N"/>
</dbReference>
<feature type="region of interest" description="Disordered" evidence="8">
    <location>
        <begin position="418"/>
        <end position="461"/>
    </location>
</feature>
<evidence type="ECO:0000256" key="8">
    <source>
        <dbReference type="SAM" id="MobiDB-lite"/>
    </source>
</evidence>
<dbReference type="InterPro" id="IPR036915">
    <property type="entry name" value="Cyclin-like_sf"/>
</dbReference>
<dbReference type="GO" id="GO:0006357">
    <property type="term" value="P:regulation of transcription by RNA polymerase II"/>
    <property type="evidence" value="ECO:0007669"/>
    <property type="project" value="InterPro"/>
</dbReference>
<evidence type="ECO:0000256" key="7">
    <source>
        <dbReference type="ARBA" id="ARBA00023306"/>
    </source>
</evidence>
<feature type="domain" description="Retinoblastoma-associated protein A-box" evidence="10">
    <location>
        <begin position="465"/>
        <end position="653"/>
    </location>
</feature>
<dbReference type="GO" id="GO:2000134">
    <property type="term" value="P:negative regulation of G1/S transition of mitotic cell cycle"/>
    <property type="evidence" value="ECO:0007669"/>
    <property type="project" value="TreeGrafter"/>
</dbReference>
<dbReference type="GO" id="GO:0005667">
    <property type="term" value="C:transcription regulator complex"/>
    <property type="evidence" value="ECO:0007669"/>
    <property type="project" value="TreeGrafter"/>
</dbReference>
<keyword evidence="7" id="KW-0131">Cell cycle</keyword>
<feature type="region of interest" description="Disordered" evidence="8">
    <location>
        <begin position="790"/>
        <end position="835"/>
    </location>
</feature>
<name>A0A182J8T3_ANOAO</name>
<feature type="compositionally biased region" description="Low complexity" evidence="8">
    <location>
        <begin position="696"/>
        <end position="711"/>
    </location>
</feature>
<feature type="region of interest" description="Disordered" evidence="8">
    <location>
        <begin position="1111"/>
        <end position="1139"/>
    </location>
</feature>
<keyword evidence="4" id="KW-0805">Transcription regulation</keyword>
<dbReference type="GO" id="GO:0005634">
    <property type="term" value="C:nucleus"/>
    <property type="evidence" value="ECO:0007669"/>
    <property type="project" value="UniProtKB-SubCell"/>
</dbReference>
<dbReference type="Pfam" id="PF01858">
    <property type="entry name" value="RB_A"/>
    <property type="match status" value="1"/>
</dbReference>
<feature type="region of interest" description="Disordered" evidence="8">
    <location>
        <begin position="671"/>
        <end position="776"/>
    </location>
</feature>
<dbReference type="EnsemblMetazoa" id="AATE013544-RA">
    <property type="protein sequence ID" value="AATE013544-PA.1"/>
    <property type="gene ID" value="AATE013544"/>
</dbReference>
<dbReference type="Gene3D" id="1.10.472.10">
    <property type="entry name" value="Cyclin-like"/>
    <property type="match status" value="2"/>
</dbReference>
<feature type="compositionally biased region" description="Polar residues" evidence="8">
    <location>
        <begin position="683"/>
        <end position="693"/>
    </location>
</feature>
<dbReference type="InterPro" id="IPR002720">
    <property type="entry name" value="RB_A"/>
</dbReference>
<dbReference type="InterPro" id="IPR002719">
    <property type="entry name" value="RB_B"/>
</dbReference>
<dbReference type="SMART" id="SM01368">
    <property type="entry name" value="RB_A"/>
    <property type="match status" value="1"/>
</dbReference>
<feature type="compositionally biased region" description="Low complexity" evidence="8">
    <location>
        <begin position="950"/>
        <end position="964"/>
    </location>
</feature>
<feature type="region of interest" description="Disordered" evidence="8">
    <location>
        <begin position="358"/>
        <end position="377"/>
    </location>
</feature>
<feature type="compositionally biased region" description="Basic and acidic residues" evidence="8">
    <location>
        <begin position="39"/>
        <end position="51"/>
    </location>
</feature>
<dbReference type="Pfam" id="PF01857">
    <property type="entry name" value="RB_B"/>
    <property type="match status" value="1"/>
</dbReference>
<evidence type="ECO:0000256" key="1">
    <source>
        <dbReference type="ARBA" id="ARBA00004123"/>
    </source>
</evidence>